<evidence type="ECO:0000256" key="3">
    <source>
        <dbReference type="ARBA" id="ARBA00023027"/>
    </source>
</evidence>
<keyword evidence="5" id="KW-0753">Steroid metabolism</keyword>
<dbReference type="FunFam" id="3.40.50.720:FF:000084">
    <property type="entry name" value="Short-chain dehydrogenase reductase"/>
    <property type="match status" value="1"/>
</dbReference>
<dbReference type="CDD" id="cd05233">
    <property type="entry name" value="SDR_c"/>
    <property type="match status" value="1"/>
</dbReference>
<evidence type="ECO:0000256" key="1">
    <source>
        <dbReference type="ARBA" id="ARBA00006484"/>
    </source>
</evidence>
<dbReference type="PRINTS" id="PR00081">
    <property type="entry name" value="GDHRDH"/>
</dbReference>
<keyword evidence="3" id="KW-0520">NAD</keyword>
<dbReference type="GO" id="GO:0008202">
    <property type="term" value="P:steroid metabolic process"/>
    <property type="evidence" value="ECO:0007669"/>
    <property type="project" value="UniProtKB-KW"/>
</dbReference>
<reference evidence="8" key="1">
    <citation type="submission" date="2016-10" db="EMBL/GenBank/DDBJ databases">
        <authorList>
            <person name="Varghese N."/>
            <person name="Submissions S."/>
        </authorList>
    </citation>
    <scope>NUCLEOTIDE SEQUENCE [LARGE SCALE GENOMIC DNA]</scope>
    <source>
        <strain evidence="8">CGMCC 4.3568</strain>
    </source>
</reference>
<dbReference type="Proteomes" id="UP000243799">
    <property type="component" value="Unassembled WGS sequence"/>
</dbReference>
<evidence type="ECO:0000256" key="5">
    <source>
        <dbReference type="ARBA" id="ARBA00023221"/>
    </source>
</evidence>
<evidence type="ECO:0000256" key="4">
    <source>
        <dbReference type="ARBA" id="ARBA00023098"/>
    </source>
</evidence>
<proteinExistence type="inferred from homology"/>
<dbReference type="EMBL" id="FOKG01000005">
    <property type="protein sequence ID" value="SFB13512.1"/>
    <property type="molecule type" value="Genomic_DNA"/>
</dbReference>
<dbReference type="InterPro" id="IPR002347">
    <property type="entry name" value="SDR_fam"/>
</dbReference>
<dbReference type="GO" id="GO:0016491">
    <property type="term" value="F:oxidoreductase activity"/>
    <property type="evidence" value="ECO:0007669"/>
    <property type="project" value="UniProtKB-KW"/>
</dbReference>
<keyword evidence="4" id="KW-0443">Lipid metabolism</keyword>
<feature type="domain" description="Ketoreductase" evidence="6">
    <location>
        <begin position="6"/>
        <end position="182"/>
    </location>
</feature>
<protein>
    <submittedName>
        <fullName evidence="7">3alpha(Or 20beta)-hydroxysteroid dehydrogenase</fullName>
    </submittedName>
</protein>
<dbReference type="PANTHER" id="PTHR43180:SF28">
    <property type="entry name" value="NAD(P)-BINDING ROSSMANN-FOLD SUPERFAMILY PROTEIN"/>
    <property type="match status" value="1"/>
</dbReference>
<dbReference type="InterPro" id="IPR020904">
    <property type="entry name" value="Sc_DH/Rdtase_CS"/>
</dbReference>
<dbReference type="SMART" id="SM00822">
    <property type="entry name" value="PKS_KR"/>
    <property type="match status" value="1"/>
</dbReference>
<gene>
    <name evidence="7" type="ORF">SAMN05216266_105137</name>
</gene>
<dbReference type="PANTHER" id="PTHR43180">
    <property type="entry name" value="3-OXOACYL-(ACYL-CARRIER-PROTEIN) REDUCTASE (AFU_ORTHOLOGUE AFUA_6G11210)"/>
    <property type="match status" value="1"/>
</dbReference>
<evidence type="ECO:0000259" key="6">
    <source>
        <dbReference type="SMART" id="SM00822"/>
    </source>
</evidence>
<evidence type="ECO:0000313" key="8">
    <source>
        <dbReference type="Proteomes" id="UP000243799"/>
    </source>
</evidence>
<accession>A0A1I0YK05</accession>
<dbReference type="SUPFAM" id="SSF51735">
    <property type="entry name" value="NAD(P)-binding Rossmann-fold domains"/>
    <property type="match status" value="1"/>
</dbReference>
<dbReference type="PROSITE" id="PS00061">
    <property type="entry name" value="ADH_SHORT"/>
    <property type="match status" value="1"/>
</dbReference>
<keyword evidence="2" id="KW-0560">Oxidoreductase</keyword>
<keyword evidence="8" id="KW-1185">Reference proteome</keyword>
<dbReference type="STRING" id="490629.SAMN05216266_105137"/>
<dbReference type="OrthoDB" id="3542748at2"/>
<evidence type="ECO:0000256" key="2">
    <source>
        <dbReference type="ARBA" id="ARBA00023002"/>
    </source>
</evidence>
<evidence type="ECO:0000313" key="7">
    <source>
        <dbReference type="EMBL" id="SFB13512.1"/>
    </source>
</evidence>
<dbReference type="Pfam" id="PF13561">
    <property type="entry name" value="adh_short_C2"/>
    <property type="match status" value="1"/>
</dbReference>
<dbReference type="InterPro" id="IPR057326">
    <property type="entry name" value="KR_dom"/>
</dbReference>
<dbReference type="InterPro" id="IPR036291">
    <property type="entry name" value="NAD(P)-bd_dom_sf"/>
</dbReference>
<dbReference type="PRINTS" id="PR00080">
    <property type="entry name" value="SDRFAMILY"/>
</dbReference>
<dbReference type="RefSeq" id="WP_091672372.1">
    <property type="nucleotide sequence ID" value="NZ_FOKG01000005.1"/>
</dbReference>
<dbReference type="Gene3D" id="3.40.50.720">
    <property type="entry name" value="NAD(P)-binding Rossmann-like Domain"/>
    <property type="match status" value="1"/>
</dbReference>
<organism evidence="7 8">
    <name type="scientific">Amycolatopsis marina</name>
    <dbReference type="NCBI Taxonomy" id="490629"/>
    <lineage>
        <taxon>Bacteria</taxon>
        <taxon>Bacillati</taxon>
        <taxon>Actinomycetota</taxon>
        <taxon>Actinomycetes</taxon>
        <taxon>Pseudonocardiales</taxon>
        <taxon>Pseudonocardiaceae</taxon>
        <taxon>Amycolatopsis</taxon>
    </lineage>
</organism>
<dbReference type="AlphaFoldDB" id="A0A1I0YK05"/>
<comment type="similarity">
    <text evidence="1">Belongs to the short-chain dehydrogenases/reductases (SDR) family.</text>
</comment>
<name>A0A1I0YK05_9PSEU</name>
<sequence>MRLSDKVAIVTGAAYGIGAAIARRFVDEGASVVLADIADAAVRDLSEKLGPRATWIRCDVSAGPDVAAAVDVARTTFGGLDIVVNNAAVGSSLLVTDQEQHDWERVLAVGVGGVFHTLRYATPAMRERGGGAFVNLSSAAGRRAMRGMSAYAAAKAGIEAITRCAALELRDQGVRVNAIAPGMISTGAARANSDFLSQAIGIDMADFVENKQGRWGETAEVAAVALHLASDESAFTTGHTYVLDNGATNLL</sequence>